<accession>A0A1B9F708</accession>
<evidence type="ECO:0000313" key="4">
    <source>
        <dbReference type="Proteomes" id="UP000093080"/>
    </source>
</evidence>
<dbReference type="Pfam" id="PF03961">
    <property type="entry name" value="FapA"/>
    <property type="match status" value="1"/>
</dbReference>
<dbReference type="Pfam" id="PF20250">
    <property type="entry name" value="FapA_N"/>
    <property type="match status" value="1"/>
</dbReference>
<dbReference type="EMBL" id="MAGO01000004">
    <property type="protein sequence ID" value="OCC15680.1"/>
    <property type="molecule type" value="Genomic_DNA"/>
</dbReference>
<dbReference type="Proteomes" id="UP000093080">
    <property type="component" value="Unassembled WGS sequence"/>
</dbReference>
<name>A0A1B9F708_9BACT</name>
<gene>
    <name evidence="3" type="ORF">DBT_1031</name>
</gene>
<evidence type="ECO:0000259" key="2">
    <source>
        <dbReference type="Pfam" id="PF20250"/>
    </source>
</evidence>
<dbReference type="STRING" id="1156395.DBT_1031"/>
<evidence type="ECO:0000313" key="3">
    <source>
        <dbReference type="EMBL" id="OCC15680.1"/>
    </source>
</evidence>
<proteinExistence type="predicted"/>
<dbReference type="InterPro" id="IPR046866">
    <property type="entry name" value="FapA_N"/>
</dbReference>
<dbReference type="AlphaFoldDB" id="A0A1B9F708"/>
<organism evidence="3 4">
    <name type="scientific">Dissulfuribacter thermophilus</name>
    <dbReference type="NCBI Taxonomy" id="1156395"/>
    <lineage>
        <taxon>Bacteria</taxon>
        <taxon>Pseudomonadati</taxon>
        <taxon>Thermodesulfobacteriota</taxon>
        <taxon>Dissulfuribacteria</taxon>
        <taxon>Dissulfuribacterales</taxon>
        <taxon>Dissulfuribacteraceae</taxon>
        <taxon>Dissulfuribacter</taxon>
    </lineage>
</organism>
<sequence>MSREDLVKGISIFEGKAKLKVSKDFMEAYVVFEQEPDIGWTSRIKEILAEYDIKHGILEFPQPEDDRWIVARGTYPVNGEDGSIEVYPFKDDDYEILEGIYRDDRTNLTIINVKKGQVVARKRPPTTGTPGINIFGEEVPPEPGRWPIFKIGEGVEVSSDDRELLAIWPGKFEVLKDGTITVLKEWEIPGSVDLSTGNIVFWGERLIIRQSIMGSMEVRTEGDLEVGGNIEDEAQVTVGGNLKVRGIIRAGLTRVIVSKDLACGAVEYANLTVGGDVELGDYMLDAECNAKGHLFAVTGKGLIAGGAIRVGGSIAVKVLGSQAFVPTIVLSGRDPVLDKMYKERVAQVEETADKIHKVKDGLSKLIKLEKTRGKLEGKGLVLKESLTSALMNLIDELERIRYELRQIEERLGMLQASKIQVWERVYPNCTIGIENARLEIKEELGPTLFKFDQGTITVSPLLQNKN</sequence>
<dbReference type="InterPro" id="IPR046865">
    <property type="entry name" value="FapA_b_solenoid"/>
</dbReference>
<reference evidence="3 4" key="1">
    <citation type="submission" date="2016-06" db="EMBL/GenBank/DDBJ databases">
        <title>Respiratory ammonification of nitrate coupled to the oxidation of elemental sulfur in deep-sea autotrophic thermophilic bacteria.</title>
        <authorList>
            <person name="Slobodkina G.B."/>
            <person name="Mardanov A.V."/>
            <person name="Ravin N.V."/>
            <person name="Frolova A.A."/>
            <person name="Viryasiv M.B."/>
            <person name="Chernyh N.A."/>
            <person name="Bonch-Osmolovskaya E.A."/>
            <person name="Slobodkin A.I."/>
        </authorList>
    </citation>
    <scope>NUCLEOTIDE SEQUENCE [LARGE SCALE GENOMIC DNA]</scope>
    <source>
        <strain evidence="3 4">S69</strain>
    </source>
</reference>
<comment type="caution">
    <text evidence="3">The sequence shown here is derived from an EMBL/GenBank/DDBJ whole genome shotgun (WGS) entry which is preliminary data.</text>
</comment>
<evidence type="ECO:0000256" key="1">
    <source>
        <dbReference type="SAM" id="Coils"/>
    </source>
</evidence>
<feature type="coiled-coil region" evidence="1">
    <location>
        <begin position="383"/>
        <end position="417"/>
    </location>
</feature>
<dbReference type="RefSeq" id="WP_067617078.1">
    <property type="nucleotide sequence ID" value="NZ_MAGO01000004.1"/>
</dbReference>
<keyword evidence="4" id="KW-1185">Reference proteome</keyword>
<dbReference type="OrthoDB" id="9775837at2"/>
<protein>
    <recommendedName>
        <fullName evidence="2">Flagellar Assembly Protein A N-terminal region domain-containing protein</fullName>
    </recommendedName>
</protein>
<dbReference type="PANTHER" id="PTHR38032">
    <property type="entry name" value="POLYMERASE-RELATED"/>
    <property type="match status" value="1"/>
</dbReference>
<dbReference type="InterPro" id="IPR005646">
    <property type="entry name" value="FapA"/>
</dbReference>
<feature type="domain" description="Flagellar Assembly Protein A N-terminal region" evidence="2">
    <location>
        <begin position="18"/>
        <end position="172"/>
    </location>
</feature>
<keyword evidence="1" id="KW-0175">Coiled coil</keyword>
<dbReference type="PANTHER" id="PTHR38032:SF1">
    <property type="entry name" value="RNA-BINDING PROTEIN KHPB N-TERMINAL DOMAIN-CONTAINING PROTEIN"/>
    <property type="match status" value="1"/>
</dbReference>